<proteinExistence type="predicted"/>
<organism evidence="3 4">
    <name type="scientific">Azospirillum oleiclasticum</name>
    <dbReference type="NCBI Taxonomy" id="2735135"/>
    <lineage>
        <taxon>Bacteria</taxon>
        <taxon>Pseudomonadati</taxon>
        <taxon>Pseudomonadota</taxon>
        <taxon>Alphaproteobacteria</taxon>
        <taxon>Rhodospirillales</taxon>
        <taxon>Azospirillaceae</taxon>
        <taxon>Azospirillum</taxon>
    </lineage>
</organism>
<dbReference type="InterPro" id="IPR018704">
    <property type="entry name" value="SecYEG/CpoB_TPR"/>
</dbReference>
<dbReference type="Pfam" id="PF09976">
    <property type="entry name" value="TPR_21"/>
    <property type="match status" value="1"/>
</dbReference>
<reference evidence="3 4" key="1">
    <citation type="submission" date="2020-05" db="EMBL/GenBank/DDBJ databases">
        <title>Azospirillum oleiclasticum sp. nov, a nitrogen-fixing and heavy crude oil-emulsifying bacterium isolated from the crude oil of Yumen Oilfield.</title>
        <authorList>
            <person name="Wu D."/>
            <person name="Cai M."/>
            <person name="Zhang X."/>
        </authorList>
    </citation>
    <scope>NUCLEOTIDE SEQUENCE [LARGE SCALE GENOMIC DNA]</scope>
    <source>
        <strain evidence="3 4">ROY-1-1-2</strain>
    </source>
</reference>
<keyword evidence="1" id="KW-0812">Transmembrane</keyword>
<accession>A0ABX2T4J7</accession>
<sequence length="215" mass="23053">MSDIFREVDEDLRRDRVQSLAKRYGGVAVAVAFVVVAGTAGYTGWKHWRQSQREDATQRLTLAMEQAVQAPAQGVTALTSFTEAAAPADLATLARLNAAALQVQQGKPAEAAALYDSVANDASARTVYRELATLMSVMQQLGTGDPGQLQARLQPLTADTNPWRHSAREMTALLAARAGDREKARTLFTQLADDPTAPAGVRTRAGELAALYAKT</sequence>
<protein>
    <submittedName>
        <fullName evidence="3">Tetratricopeptide repeat protein</fullName>
    </submittedName>
</protein>
<name>A0ABX2T4J7_9PROT</name>
<keyword evidence="1" id="KW-1133">Transmembrane helix</keyword>
<dbReference type="RefSeq" id="WP_180280874.1">
    <property type="nucleotide sequence ID" value="NZ_JABFDB010000002.1"/>
</dbReference>
<gene>
    <name evidence="3" type="ORF">HND93_05180</name>
</gene>
<dbReference type="Proteomes" id="UP000584642">
    <property type="component" value="Unassembled WGS sequence"/>
</dbReference>
<evidence type="ECO:0000313" key="4">
    <source>
        <dbReference type="Proteomes" id="UP000584642"/>
    </source>
</evidence>
<feature type="transmembrane region" description="Helical" evidence="1">
    <location>
        <begin position="24"/>
        <end position="45"/>
    </location>
</feature>
<keyword evidence="1" id="KW-0472">Membrane</keyword>
<evidence type="ECO:0000256" key="1">
    <source>
        <dbReference type="SAM" id="Phobius"/>
    </source>
</evidence>
<keyword evidence="4" id="KW-1185">Reference proteome</keyword>
<comment type="caution">
    <text evidence="3">The sequence shown here is derived from an EMBL/GenBank/DDBJ whole genome shotgun (WGS) entry which is preliminary data.</text>
</comment>
<dbReference type="EMBL" id="JABFDB010000002">
    <property type="protein sequence ID" value="NYZ19096.1"/>
    <property type="molecule type" value="Genomic_DNA"/>
</dbReference>
<evidence type="ECO:0000259" key="2">
    <source>
        <dbReference type="Pfam" id="PF09976"/>
    </source>
</evidence>
<evidence type="ECO:0000313" key="3">
    <source>
        <dbReference type="EMBL" id="NYZ19096.1"/>
    </source>
</evidence>
<feature type="domain" description="Ancillary SecYEG translocon subunit/Cell division coordinator CpoB TPR" evidence="2">
    <location>
        <begin position="22"/>
        <end position="190"/>
    </location>
</feature>